<dbReference type="GO" id="GO:0015095">
    <property type="term" value="F:magnesium ion transmembrane transporter activity"/>
    <property type="evidence" value="ECO:0007669"/>
    <property type="project" value="InterPro"/>
</dbReference>
<feature type="transmembrane region" description="Helical" evidence="6">
    <location>
        <begin position="300"/>
        <end position="322"/>
    </location>
</feature>
<dbReference type="PANTHER" id="PTHR12570">
    <property type="match status" value="1"/>
</dbReference>
<evidence type="ECO:0000256" key="2">
    <source>
        <dbReference type="ARBA" id="ARBA00022692"/>
    </source>
</evidence>
<dbReference type="AlphaFoldDB" id="A0A0M0K0K2"/>
<feature type="compositionally biased region" description="Low complexity" evidence="5">
    <location>
        <begin position="542"/>
        <end position="553"/>
    </location>
</feature>
<feature type="region of interest" description="Disordered" evidence="5">
    <location>
        <begin position="574"/>
        <end position="694"/>
    </location>
</feature>
<feature type="transmembrane region" description="Helical" evidence="6">
    <location>
        <begin position="68"/>
        <end position="85"/>
    </location>
</feature>
<keyword evidence="8" id="KW-1185">Reference proteome</keyword>
<feature type="transmembrane region" description="Helical" evidence="6">
    <location>
        <begin position="233"/>
        <end position="254"/>
    </location>
</feature>
<feature type="transmembrane region" description="Helical" evidence="6">
    <location>
        <begin position="20"/>
        <end position="40"/>
    </location>
</feature>
<feature type="region of interest" description="Disordered" evidence="5">
    <location>
        <begin position="412"/>
        <end position="434"/>
    </location>
</feature>
<evidence type="ECO:0000313" key="8">
    <source>
        <dbReference type="Proteomes" id="UP000037460"/>
    </source>
</evidence>
<keyword evidence="4 6" id="KW-0472">Membrane</keyword>
<protein>
    <submittedName>
        <fullName evidence="7">Pentatricopeptide repeat-containing</fullName>
    </submittedName>
</protein>
<comment type="caution">
    <text evidence="7">The sequence shown here is derived from an EMBL/GenBank/DDBJ whole genome shotgun (WGS) entry which is preliminary data.</text>
</comment>
<feature type="compositionally biased region" description="Low complexity" evidence="5">
    <location>
        <begin position="419"/>
        <end position="434"/>
    </location>
</feature>
<sequence>MAQVLYHNVSVHEFVCEGLPSWGLGMGVAMGIAGSIGINIGQNVQAMGIKSLGPTEYTSPWRSRQWRIGLFIFIAFALINFGALAFAPASILVPIESLQFVTNVAWNSVVNKIRVGLRMQLGVLLALVGTSLSVVFGAPSICHSPAQMKEYWASTAWWLFLAITLSCATCCFMMHRFYRRRWKQTGELPPHPALLPICYSLYCSLIGGGQLIVHSKAISVLLAMMSEDPVEVLTSWLLYIELILVVATGCLWGVKLTECLVLYDPLIIIPLMVGTYITFGGIAGGIFFQEFELLHEATSLGYGGWALYVAGMLMVLYGLYLISIDSARISVVSSVVGGGGGSHLEAAGGAKTSAGAQMEIAQEEPFTDGFARRRLRFEGEAVVGEAVVGEAVKATASEGTALPDGAVVGAADETDPERTISNSSASSTSSESTATASTTTLSKALAAALPLKVIVPTATSPSVSRLGSFHGLSQRTDRENVRDNVRDKSLSRNPTPSELIHELLHNPAPSLLPSPFTVYGMASGEGRSPSSGHLGSSRDISGHLGSSRSPSSGHKPNESAAVERLWGDGGAAALEPNTALEPANRTDRTEPTESSTFSAMVTSMPSSTSSNGSKDSSNGPNDVTPCWPACLGGAASAPRAQPEIRAEIGEIYPNRAAGRRTQPSSQCRSMKGRVESEGTLSSALDETSSELSAC</sequence>
<keyword evidence="3 6" id="KW-1133">Transmembrane helix</keyword>
<feature type="transmembrane region" description="Helical" evidence="6">
    <location>
        <begin position="193"/>
        <end position="213"/>
    </location>
</feature>
<feature type="compositionally biased region" description="Basic and acidic residues" evidence="5">
    <location>
        <begin position="475"/>
        <end position="490"/>
    </location>
</feature>
<dbReference type="Pfam" id="PF05653">
    <property type="entry name" value="Mg_trans_NIPA"/>
    <property type="match status" value="1"/>
</dbReference>
<evidence type="ECO:0000256" key="6">
    <source>
        <dbReference type="SAM" id="Phobius"/>
    </source>
</evidence>
<feature type="region of interest" description="Disordered" evidence="5">
    <location>
        <begin position="522"/>
        <end position="560"/>
    </location>
</feature>
<dbReference type="PANTHER" id="PTHR12570:SF9">
    <property type="entry name" value="MAGNESIUM TRANSPORTER NIPA8-RELATED"/>
    <property type="match status" value="1"/>
</dbReference>
<keyword evidence="2 6" id="KW-0812">Transmembrane</keyword>
<dbReference type="OrthoDB" id="165382at2759"/>
<feature type="compositionally biased region" description="Low complexity" evidence="5">
    <location>
        <begin position="598"/>
        <end position="622"/>
    </location>
</feature>
<organism evidence="7 8">
    <name type="scientific">Chrysochromulina tobinii</name>
    <dbReference type="NCBI Taxonomy" id="1460289"/>
    <lineage>
        <taxon>Eukaryota</taxon>
        <taxon>Haptista</taxon>
        <taxon>Haptophyta</taxon>
        <taxon>Prymnesiophyceae</taxon>
        <taxon>Prymnesiales</taxon>
        <taxon>Chrysochromulinaceae</taxon>
        <taxon>Chrysochromulina</taxon>
    </lineage>
</organism>
<feature type="transmembrane region" description="Helical" evidence="6">
    <location>
        <begin position="266"/>
        <end position="288"/>
    </location>
</feature>
<evidence type="ECO:0000256" key="1">
    <source>
        <dbReference type="ARBA" id="ARBA00004141"/>
    </source>
</evidence>
<name>A0A0M0K0K2_9EUKA</name>
<feature type="region of interest" description="Disordered" evidence="5">
    <location>
        <begin position="461"/>
        <end position="495"/>
    </location>
</feature>
<reference evidence="8" key="1">
    <citation type="journal article" date="2015" name="PLoS Genet.">
        <title>Genome Sequence and Transcriptome Analyses of Chrysochromulina tobin: Metabolic Tools for Enhanced Algal Fitness in the Prominent Order Prymnesiales (Haptophyceae).</title>
        <authorList>
            <person name="Hovde B.T."/>
            <person name="Deodato C.R."/>
            <person name="Hunsperger H.M."/>
            <person name="Ryken S.A."/>
            <person name="Yost W."/>
            <person name="Jha R.K."/>
            <person name="Patterson J."/>
            <person name="Monnat R.J. Jr."/>
            <person name="Barlow S.B."/>
            <person name="Starkenburg S.R."/>
            <person name="Cattolico R.A."/>
        </authorList>
    </citation>
    <scope>NUCLEOTIDE SEQUENCE</scope>
    <source>
        <strain evidence="8">CCMP291</strain>
    </source>
</reference>
<evidence type="ECO:0000256" key="5">
    <source>
        <dbReference type="SAM" id="MobiDB-lite"/>
    </source>
</evidence>
<feature type="transmembrane region" description="Helical" evidence="6">
    <location>
        <begin position="121"/>
        <end position="139"/>
    </location>
</feature>
<dbReference type="EMBL" id="JWZX01001799">
    <property type="protein sequence ID" value="KOO32339.1"/>
    <property type="molecule type" value="Genomic_DNA"/>
</dbReference>
<feature type="transmembrane region" description="Helical" evidence="6">
    <location>
        <begin position="91"/>
        <end position="109"/>
    </location>
</feature>
<proteinExistence type="predicted"/>
<feature type="transmembrane region" description="Helical" evidence="6">
    <location>
        <begin position="151"/>
        <end position="172"/>
    </location>
</feature>
<dbReference type="InterPro" id="IPR008521">
    <property type="entry name" value="Mg_trans_NIPA"/>
</dbReference>
<feature type="compositionally biased region" description="Polar residues" evidence="5">
    <location>
        <begin position="678"/>
        <end position="694"/>
    </location>
</feature>
<evidence type="ECO:0000313" key="7">
    <source>
        <dbReference type="EMBL" id="KOO32339.1"/>
    </source>
</evidence>
<accession>A0A0M0K0K2</accession>
<dbReference type="GO" id="GO:0016020">
    <property type="term" value="C:membrane"/>
    <property type="evidence" value="ECO:0007669"/>
    <property type="project" value="UniProtKB-SubCell"/>
</dbReference>
<evidence type="ECO:0000256" key="3">
    <source>
        <dbReference type="ARBA" id="ARBA00022989"/>
    </source>
</evidence>
<comment type="subcellular location">
    <subcellularLocation>
        <location evidence="1">Membrane</location>
        <topology evidence="1">Multi-pass membrane protein</topology>
    </subcellularLocation>
</comment>
<dbReference type="Proteomes" id="UP000037460">
    <property type="component" value="Unassembled WGS sequence"/>
</dbReference>
<evidence type="ECO:0000256" key="4">
    <source>
        <dbReference type="ARBA" id="ARBA00023136"/>
    </source>
</evidence>
<gene>
    <name evidence="7" type="ORF">Ctob_008353</name>
</gene>